<name>A0AAN8Q0W2_PATCE</name>
<evidence type="ECO:0000256" key="6">
    <source>
        <dbReference type="SAM" id="Phobius"/>
    </source>
</evidence>
<protein>
    <recommendedName>
        <fullName evidence="7">Ion transport domain-containing protein</fullName>
    </recommendedName>
</protein>
<keyword evidence="3" id="KW-0677">Repeat</keyword>
<evidence type="ECO:0000256" key="3">
    <source>
        <dbReference type="ARBA" id="ARBA00022737"/>
    </source>
</evidence>
<organism evidence="8 9">
    <name type="scientific">Patella caerulea</name>
    <name type="common">Rayed Mediterranean limpet</name>
    <dbReference type="NCBI Taxonomy" id="87958"/>
    <lineage>
        <taxon>Eukaryota</taxon>
        <taxon>Metazoa</taxon>
        <taxon>Spiralia</taxon>
        <taxon>Lophotrochozoa</taxon>
        <taxon>Mollusca</taxon>
        <taxon>Gastropoda</taxon>
        <taxon>Patellogastropoda</taxon>
        <taxon>Patelloidea</taxon>
        <taxon>Patellidae</taxon>
        <taxon>Patella</taxon>
    </lineage>
</organism>
<gene>
    <name evidence="8" type="ORF">SNE40_011044</name>
</gene>
<evidence type="ECO:0000256" key="4">
    <source>
        <dbReference type="ARBA" id="ARBA00022989"/>
    </source>
</evidence>
<keyword evidence="9" id="KW-1185">Reference proteome</keyword>
<evidence type="ECO:0000313" key="9">
    <source>
        <dbReference type="Proteomes" id="UP001347796"/>
    </source>
</evidence>
<feature type="transmembrane region" description="Helical" evidence="6">
    <location>
        <begin position="82"/>
        <end position="104"/>
    </location>
</feature>
<feature type="transmembrane region" description="Helical" evidence="6">
    <location>
        <begin position="45"/>
        <end position="61"/>
    </location>
</feature>
<dbReference type="InterPro" id="IPR005821">
    <property type="entry name" value="Ion_trans_dom"/>
</dbReference>
<dbReference type="InterPro" id="IPR024862">
    <property type="entry name" value="TRPV"/>
</dbReference>
<sequence length="233" mass="27568">MKALTFSSYFVLQRQRLFLDYACVIVVVVMLPLRVSCEPILEDYIGIYVILYDTLYLIFLLKGFKLMGQYFIIASQIIGWDLVRFAIIYGIFMTGFSQAMFLVFRRTHTQNQFQTPSEAHMGMFIMSVGEFVDIYDTFKDSKHEAMGKIVFVVYMLLVTLLLINMLIAMMADTYHNMAGTKKYWFRQWARIVLMLEEDMCYKSRLQFQEKYSQKMDVPQSRLVFVDRCRQSLK</sequence>
<dbReference type="PANTHER" id="PTHR10582:SF28">
    <property type="entry name" value="NANCHUNG, ISOFORM B"/>
    <property type="match status" value="1"/>
</dbReference>
<feature type="transmembrane region" description="Helical" evidence="6">
    <location>
        <begin position="149"/>
        <end position="171"/>
    </location>
</feature>
<dbReference type="AlphaFoldDB" id="A0AAN8Q0W2"/>
<feature type="transmembrane region" description="Helical" evidence="6">
    <location>
        <begin position="17"/>
        <end position="33"/>
    </location>
</feature>
<comment type="caution">
    <text evidence="8">The sequence shown here is derived from an EMBL/GenBank/DDBJ whole genome shotgun (WGS) entry which is preliminary data.</text>
</comment>
<reference evidence="8 9" key="1">
    <citation type="submission" date="2024-01" db="EMBL/GenBank/DDBJ databases">
        <title>The genome of the rayed Mediterranean limpet Patella caerulea (Linnaeus, 1758).</title>
        <authorList>
            <person name="Anh-Thu Weber A."/>
            <person name="Halstead-Nussloch G."/>
        </authorList>
    </citation>
    <scope>NUCLEOTIDE SEQUENCE [LARGE SCALE GENOMIC DNA]</scope>
    <source>
        <strain evidence="8">AATW-2023a</strain>
        <tissue evidence="8">Whole specimen</tissue>
    </source>
</reference>
<evidence type="ECO:0000313" key="8">
    <source>
        <dbReference type="EMBL" id="KAK6183596.1"/>
    </source>
</evidence>
<keyword evidence="5 6" id="KW-0472">Membrane</keyword>
<dbReference type="Proteomes" id="UP001347796">
    <property type="component" value="Unassembled WGS sequence"/>
</dbReference>
<dbReference type="Pfam" id="PF00520">
    <property type="entry name" value="Ion_trans"/>
    <property type="match status" value="1"/>
</dbReference>
<keyword evidence="4 6" id="KW-1133">Transmembrane helix</keyword>
<evidence type="ECO:0000259" key="7">
    <source>
        <dbReference type="Pfam" id="PF00520"/>
    </source>
</evidence>
<evidence type="ECO:0000256" key="5">
    <source>
        <dbReference type="ARBA" id="ARBA00023136"/>
    </source>
</evidence>
<feature type="domain" description="Ion transport" evidence="7">
    <location>
        <begin position="16"/>
        <end position="178"/>
    </location>
</feature>
<evidence type="ECO:0000256" key="1">
    <source>
        <dbReference type="ARBA" id="ARBA00004141"/>
    </source>
</evidence>
<accession>A0AAN8Q0W2</accession>
<keyword evidence="2 6" id="KW-0812">Transmembrane</keyword>
<proteinExistence type="predicted"/>
<dbReference type="GO" id="GO:0005262">
    <property type="term" value="F:calcium channel activity"/>
    <property type="evidence" value="ECO:0007669"/>
    <property type="project" value="TreeGrafter"/>
</dbReference>
<dbReference type="PANTHER" id="PTHR10582">
    <property type="entry name" value="TRANSIENT RECEPTOR POTENTIAL ION CHANNEL PROTEIN"/>
    <property type="match status" value="1"/>
</dbReference>
<dbReference type="GO" id="GO:0098703">
    <property type="term" value="P:calcium ion import across plasma membrane"/>
    <property type="evidence" value="ECO:0007669"/>
    <property type="project" value="TreeGrafter"/>
</dbReference>
<comment type="subcellular location">
    <subcellularLocation>
        <location evidence="1">Membrane</location>
        <topology evidence="1">Multi-pass membrane protein</topology>
    </subcellularLocation>
</comment>
<dbReference type="GO" id="GO:0005886">
    <property type="term" value="C:plasma membrane"/>
    <property type="evidence" value="ECO:0007669"/>
    <property type="project" value="TreeGrafter"/>
</dbReference>
<dbReference type="Gene3D" id="1.10.287.70">
    <property type="match status" value="1"/>
</dbReference>
<dbReference type="EMBL" id="JAZGQO010000007">
    <property type="protein sequence ID" value="KAK6183596.1"/>
    <property type="molecule type" value="Genomic_DNA"/>
</dbReference>
<evidence type="ECO:0000256" key="2">
    <source>
        <dbReference type="ARBA" id="ARBA00022692"/>
    </source>
</evidence>